<dbReference type="OrthoDB" id="6101173at2759"/>
<sequence length="451" mass="52000">MMSCKTTQLRSPGAALRADYKWLADRLEQGVADEENRLNKLGKGIKRKLALALLTARISDRQKDSILERLTEVVEGEISQKSVRITTKTSETLPSLLRQKIDEVQVAMGILQQEKQTAEKEMKRVNKENEDLAISLSRTEQNNRQLEVENHSLQAENKQMEESLRRLQSGKWESEKDREKELVVWNKDLDIQNTKLTRDIQKFSTANAKLRKECKPGSGKMVAKLKSEHKKLTEERLRLKKDVQKLDEDKRKLTIRMQKLTSENQHLRDQKKKLASEKKKAVAENKELKKEAKRLALGKQVVLPPISDKKDRDRAKVKDGMTVQSRSERSRSPNREDQSTHLLDDGARKKADDSPWNKYKEDTRRHGSGDQENDIFDDSDKASKKQPSYMVSTASSRRKDYLSSSFREESPTPTAAHKRFSSYSQKERKSESQTDKRTDVKIEREKATGKG</sequence>
<reference evidence="2 3" key="1">
    <citation type="submission" date="2018-04" db="EMBL/GenBank/DDBJ databases">
        <title>The genome of golden apple snail Pomacea canaliculata provides insight into stress tolerance and invasive adaptation.</title>
        <authorList>
            <person name="Liu C."/>
            <person name="Liu B."/>
            <person name="Ren Y."/>
            <person name="Zhang Y."/>
            <person name="Wang H."/>
            <person name="Li S."/>
            <person name="Jiang F."/>
            <person name="Yin L."/>
            <person name="Zhang G."/>
            <person name="Qian W."/>
            <person name="Fan W."/>
        </authorList>
    </citation>
    <scope>NUCLEOTIDE SEQUENCE [LARGE SCALE GENOMIC DNA]</scope>
    <source>
        <strain evidence="2">SZHN2017</strain>
        <tissue evidence="2">Muscle</tissue>
    </source>
</reference>
<dbReference type="EMBL" id="PZQS01000004">
    <property type="protein sequence ID" value="PVD32593.1"/>
    <property type="molecule type" value="Genomic_DNA"/>
</dbReference>
<evidence type="ECO:0000256" key="1">
    <source>
        <dbReference type="SAM" id="MobiDB-lite"/>
    </source>
</evidence>
<evidence type="ECO:0000313" key="3">
    <source>
        <dbReference type="Proteomes" id="UP000245119"/>
    </source>
</evidence>
<feature type="compositionally biased region" description="Polar residues" evidence="1">
    <location>
        <begin position="385"/>
        <end position="395"/>
    </location>
</feature>
<feature type="compositionally biased region" description="Basic and acidic residues" evidence="1">
    <location>
        <begin position="307"/>
        <end position="319"/>
    </location>
</feature>
<proteinExistence type="predicted"/>
<name>A0A2T7PGP2_POMCA</name>
<feature type="compositionally biased region" description="Basic and acidic residues" evidence="1">
    <location>
        <begin position="397"/>
        <end position="410"/>
    </location>
</feature>
<evidence type="ECO:0000313" key="2">
    <source>
        <dbReference type="EMBL" id="PVD32593.1"/>
    </source>
</evidence>
<comment type="caution">
    <text evidence="2">The sequence shown here is derived from an EMBL/GenBank/DDBJ whole genome shotgun (WGS) entry which is preliminary data.</text>
</comment>
<gene>
    <name evidence="2" type="ORF">C0Q70_08035</name>
</gene>
<feature type="compositionally biased region" description="Basic and acidic residues" evidence="1">
    <location>
        <begin position="265"/>
        <end position="294"/>
    </location>
</feature>
<feature type="region of interest" description="Disordered" evidence="1">
    <location>
        <begin position="263"/>
        <end position="451"/>
    </location>
</feature>
<dbReference type="AlphaFoldDB" id="A0A2T7PGP2"/>
<accession>A0A2T7PGP2</accession>
<keyword evidence="3" id="KW-1185">Reference proteome</keyword>
<dbReference type="Proteomes" id="UP000245119">
    <property type="component" value="Linkage Group LG4"/>
</dbReference>
<feature type="compositionally biased region" description="Basic and acidic residues" evidence="1">
    <location>
        <begin position="425"/>
        <end position="451"/>
    </location>
</feature>
<feature type="compositionally biased region" description="Basic and acidic residues" evidence="1">
    <location>
        <begin position="326"/>
        <end position="369"/>
    </location>
</feature>
<protein>
    <submittedName>
        <fullName evidence="2">Uncharacterized protein</fullName>
    </submittedName>
</protein>
<organism evidence="2 3">
    <name type="scientific">Pomacea canaliculata</name>
    <name type="common">Golden apple snail</name>
    <dbReference type="NCBI Taxonomy" id="400727"/>
    <lineage>
        <taxon>Eukaryota</taxon>
        <taxon>Metazoa</taxon>
        <taxon>Spiralia</taxon>
        <taxon>Lophotrochozoa</taxon>
        <taxon>Mollusca</taxon>
        <taxon>Gastropoda</taxon>
        <taxon>Caenogastropoda</taxon>
        <taxon>Architaenioglossa</taxon>
        <taxon>Ampullarioidea</taxon>
        <taxon>Ampullariidae</taxon>
        <taxon>Pomacea</taxon>
    </lineage>
</organism>